<dbReference type="AlphaFoldDB" id="X0HS93"/>
<reference evidence="2" key="2">
    <citation type="submission" date="2012-05" db="EMBL/GenBank/DDBJ databases">
        <title>The Genome Annotation of Fusarium oxysporum PHW808.</title>
        <authorList>
            <consortium name="The Broad Institute Genomics Platform"/>
            <person name="Ma L.-J."/>
            <person name="Corby-Kistler H."/>
            <person name="Broz K."/>
            <person name="Gale L.R."/>
            <person name="Jonkers W."/>
            <person name="O'Donnell K."/>
            <person name="Ploetz R."/>
            <person name="Steinberg C."/>
            <person name="Schwartz D.C."/>
            <person name="VanEtten H."/>
            <person name="Zhou S."/>
            <person name="Young S.K."/>
            <person name="Zeng Q."/>
            <person name="Gargeya S."/>
            <person name="Fitzgerald M."/>
            <person name="Abouelleil A."/>
            <person name="Alvarado L."/>
            <person name="Chapman S.B."/>
            <person name="Gainer-Dewar J."/>
            <person name="Goldberg J."/>
            <person name="Griggs A."/>
            <person name="Gujja S."/>
            <person name="Hansen M."/>
            <person name="Howarth C."/>
            <person name="Imamovic A."/>
            <person name="Ireland A."/>
            <person name="Larimer J."/>
            <person name="McCowan C."/>
            <person name="Murphy C."/>
            <person name="Pearson M."/>
            <person name="Poon T.W."/>
            <person name="Priest M."/>
            <person name="Roberts A."/>
            <person name="Saif S."/>
            <person name="Shea T."/>
            <person name="Sykes S."/>
            <person name="Wortman J."/>
            <person name="Nusbaum C."/>
            <person name="Birren B."/>
        </authorList>
    </citation>
    <scope>NUCLEOTIDE SEQUENCE</scope>
    <source>
        <strain evidence="2">54008</strain>
    </source>
</reference>
<organism evidence="2">
    <name type="scientific">Fusarium oxysporum f. sp. conglutinans race 2 54008</name>
    <dbReference type="NCBI Taxonomy" id="1089457"/>
    <lineage>
        <taxon>Eukaryota</taxon>
        <taxon>Fungi</taxon>
        <taxon>Dikarya</taxon>
        <taxon>Ascomycota</taxon>
        <taxon>Pezizomycotina</taxon>
        <taxon>Sordariomycetes</taxon>
        <taxon>Hypocreomycetidae</taxon>
        <taxon>Hypocreales</taxon>
        <taxon>Nectriaceae</taxon>
        <taxon>Fusarium</taxon>
        <taxon>Fusarium oxysporum species complex</taxon>
    </lineage>
</organism>
<name>X0HS93_FUSOX</name>
<gene>
    <name evidence="2" type="ORF">FOPG_19665</name>
</gene>
<sequence>MMRMNRQRLREPHTEPPSSLISGCIEPPTVCVTNTGLRRRVLKLPKPSSSSLMIIQACPSQWLWPASCSIA</sequence>
<accession>X0HS93</accession>
<protein>
    <submittedName>
        <fullName evidence="2">Uncharacterized protein</fullName>
    </submittedName>
</protein>
<dbReference type="HOGENOM" id="CLU_2740126_0_0_1"/>
<proteinExistence type="predicted"/>
<dbReference type="EMBL" id="JH659313">
    <property type="protein sequence ID" value="EXL64064.1"/>
    <property type="molecule type" value="Genomic_DNA"/>
</dbReference>
<evidence type="ECO:0000256" key="1">
    <source>
        <dbReference type="SAM" id="MobiDB-lite"/>
    </source>
</evidence>
<reference evidence="2" key="1">
    <citation type="submission" date="2011-11" db="EMBL/GenBank/DDBJ databases">
        <title>The Genome Sequence of Fusarium oxysporum PHW808.</title>
        <authorList>
            <consortium name="The Broad Institute Genome Sequencing Platform"/>
            <person name="Ma L.-J."/>
            <person name="Gale L.R."/>
            <person name="Schwartz D.C."/>
            <person name="Zhou S."/>
            <person name="Corby-Kistler H."/>
            <person name="Young S.K."/>
            <person name="Zeng Q."/>
            <person name="Gargeya S."/>
            <person name="Fitzgerald M."/>
            <person name="Haas B."/>
            <person name="Abouelleil A."/>
            <person name="Alvarado L."/>
            <person name="Arachchi H.M."/>
            <person name="Berlin A."/>
            <person name="Brown A."/>
            <person name="Chapman S.B."/>
            <person name="Chen Z."/>
            <person name="Dunbar C."/>
            <person name="Freedman E."/>
            <person name="Gearin G."/>
            <person name="Goldberg J."/>
            <person name="Griggs A."/>
            <person name="Gujja S."/>
            <person name="Heiman D."/>
            <person name="Howarth C."/>
            <person name="Larson L."/>
            <person name="Lui A."/>
            <person name="MacDonald P.J.P."/>
            <person name="Montmayeur A."/>
            <person name="Murphy C."/>
            <person name="Neiman D."/>
            <person name="Pearson M."/>
            <person name="Priest M."/>
            <person name="Roberts A."/>
            <person name="Saif S."/>
            <person name="Shea T."/>
            <person name="Shenoy N."/>
            <person name="Sisk P."/>
            <person name="Stolte C."/>
            <person name="Sykes S."/>
            <person name="Wortman J."/>
            <person name="Nusbaum C."/>
            <person name="Birren B."/>
        </authorList>
    </citation>
    <scope>NUCLEOTIDE SEQUENCE [LARGE SCALE GENOMIC DNA]</scope>
    <source>
        <strain evidence="2">54008</strain>
    </source>
</reference>
<feature type="region of interest" description="Disordered" evidence="1">
    <location>
        <begin position="1"/>
        <end position="21"/>
    </location>
</feature>
<evidence type="ECO:0000313" key="2">
    <source>
        <dbReference type="EMBL" id="EXL64064.1"/>
    </source>
</evidence>
<dbReference type="Proteomes" id="UP000030676">
    <property type="component" value="Unassembled WGS sequence"/>
</dbReference>